<evidence type="ECO:0000313" key="1">
    <source>
        <dbReference type="EMBL" id="MBA4663997.1"/>
    </source>
</evidence>
<protein>
    <submittedName>
        <fullName evidence="1">Uncharacterized protein</fullName>
    </submittedName>
</protein>
<organism evidence="1">
    <name type="scientific">Opuntia streptacantha</name>
    <name type="common">Prickly pear cactus</name>
    <name type="synonym">Opuntia cardona</name>
    <dbReference type="NCBI Taxonomy" id="393608"/>
    <lineage>
        <taxon>Eukaryota</taxon>
        <taxon>Viridiplantae</taxon>
        <taxon>Streptophyta</taxon>
        <taxon>Embryophyta</taxon>
        <taxon>Tracheophyta</taxon>
        <taxon>Spermatophyta</taxon>
        <taxon>Magnoliopsida</taxon>
        <taxon>eudicotyledons</taxon>
        <taxon>Gunneridae</taxon>
        <taxon>Pentapetalae</taxon>
        <taxon>Caryophyllales</taxon>
        <taxon>Cactineae</taxon>
        <taxon>Cactaceae</taxon>
        <taxon>Opuntioideae</taxon>
        <taxon>Opuntia</taxon>
    </lineage>
</organism>
<dbReference type="EMBL" id="GISG01222437">
    <property type="protein sequence ID" value="MBA4663997.1"/>
    <property type="molecule type" value="Transcribed_RNA"/>
</dbReference>
<accession>A0A7C9ADC0</accession>
<dbReference type="AlphaFoldDB" id="A0A7C9ADC0"/>
<name>A0A7C9ADC0_OPUST</name>
<proteinExistence type="predicted"/>
<sequence>MGPSFASPKSESFALKFESSKMFDVLKSRYMIGRSKPCRKASPFAASRAIFNLLNQVRVEDILRKRCFSRQPDAMYSYAKSLCSSSQQYPTSFTRLGWLSCPK</sequence>
<reference evidence="1" key="2">
    <citation type="submission" date="2020-07" db="EMBL/GenBank/DDBJ databases">
        <authorList>
            <person name="Vera ALvarez R."/>
            <person name="Arias-Moreno D.M."/>
            <person name="Jimenez-Jacinto V."/>
            <person name="Jimenez-Bremont J.F."/>
            <person name="Swaminathan K."/>
            <person name="Moose S.P."/>
            <person name="Guerrero-Gonzalez M.L."/>
            <person name="Marino-Ramirez L."/>
            <person name="Landsman D."/>
            <person name="Rodriguez-Kessler M."/>
            <person name="Delgado-Sanchez P."/>
        </authorList>
    </citation>
    <scope>NUCLEOTIDE SEQUENCE</scope>
    <source>
        <tissue evidence="1">Cladode</tissue>
    </source>
</reference>
<reference evidence="1" key="1">
    <citation type="journal article" date="2013" name="J. Plant Res.">
        <title>Effect of fungi and light on seed germination of three Opuntia species from semiarid lands of central Mexico.</title>
        <authorList>
            <person name="Delgado-Sanchez P."/>
            <person name="Jimenez-Bremont J.F."/>
            <person name="Guerrero-Gonzalez Mde L."/>
            <person name="Flores J."/>
        </authorList>
    </citation>
    <scope>NUCLEOTIDE SEQUENCE</scope>
    <source>
        <tissue evidence="1">Cladode</tissue>
    </source>
</reference>